<protein>
    <submittedName>
        <fullName evidence="3">Glycosyl transferase</fullName>
    </submittedName>
</protein>
<dbReference type="Pfam" id="PF00534">
    <property type="entry name" value="Glycos_transf_1"/>
    <property type="match status" value="1"/>
</dbReference>
<sequence length="378" mass="42123">MRDVVIFRHNLFRVSETFITEQARFLRRHAPLYVGRLRYGPPPPGAASLALADLWPRFTLPRIGWQMLTRDPAPYQRLLAGRRPALIHAHFGVEGVYALPVARRLSLPLITTFHGFDATLSTAALMMSPAWVNYPLFRGSLARQGDLFLCASAFIRERVLAMGFPAERTRVHYIGVDCQAIRPRDPEEETPTILHVARLVEVKGAEYLIRAFSLLADWHPKAQLDIIGDGPLRKPLQRLAGTLGLSSRIRFLGALPHTEVLTRMRRAAMLVLPSVRTNTGRVEGLGMVMLEAAATGVPVIGSRIGGIPEAIVEDRTGLLAPERDAEALARHMETLLDNRDLRHRMGWEARAHVGARFDITRQTAALEDMYDQVAGHAA</sequence>
<evidence type="ECO:0000313" key="3">
    <source>
        <dbReference type="EMBL" id="ASG24861.1"/>
    </source>
</evidence>
<dbReference type="InterPro" id="IPR050194">
    <property type="entry name" value="Glycosyltransferase_grp1"/>
</dbReference>
<accession>A0A248K2B1</accession>
<reference evidence="3 4" key="1">
    <citation type="submission" date="2017-06" db="EMBL/GenBank/DDBJ databases">
        <title>Complete genome sequence of Nitrospirillum amazonense strain CBAmC, an endophytic nitrogen-fixing and plant growth-promoting bacterium, isolated from sugarcane.</title>
        <authorList>
            <person name="Schwab S."/>
            <person name="dos Santos Teixeira K.R."/>
            <person name="Simoes Araujo J.L."/>
            <person name="Soares Vidal M."/>
            <person name="Borges de Freitas H.R."/>
            <person name="Rivello Crivelaro A.L."/>
            <person name="Bueno de Camargo Nunes A."/>
            <person name="dos Santos C.M."/>
            <person name="Palmeira da Silva Rosa D."/>
            <person name="da Silva Padilha D."/>
            <person name="da Silva E."/>
            <person name="Araujo Terra L."/>
            <person name="Soares Mendes V."/>
            <person name="Farinelli L."/>
            <person name="Magalhaes Cruz L."/>
            <person name="Baldani J.I."/>
        </authorList>
    </citation>
    <scope>NUCLEOTIDE SEQUENCE [LARGE SCALE GENOMIC DNA]</scope>
    <source>
        <strain evidence="3 4">CBAmC</strain>
    </source>
</reference>
<gene>
    <name evidence="3" type="ORF">Y958_26695</name>
</gene>
<dbReference type="PANTHER" id="PTHR45947:SF14">
    <property type="entry name" value="SLL1723 PROTEIN"/>
    <property type="match status" value="1"/>
</dbReference>
<feature type="domain" description="Glycosyltransferase subfamily 4-like N-terminal" evidence="2">
    <location>
        <begin position="16"/>
        <end position="179"/>
    </location>
</feature>
<keyword evidence="4" id="KW-1185">Reference proteome</keyword>
<dbReference type="Gene3D" id="3.40.50.2000">
    <property type="entry name" value="Glycogen Phosphorylase B"/>
    <property type="match status" value="2"/>
</dbReference>
<dbReference type="PANTHER" id="PTHR45947">
    <property type="entry name" value="SULFOQUINOVOSYL TRANSFERASE SQD2"/>
    <property type="match status" value="1"/>
</dbReference>
<dbReference type="Proteomes" id="UP000197153">
    <property type="component" value="Chromosome 3"/>
</dbReference>
<dbReference type="Pfam" id="PF13439">
    <property type="entry name" value="Glyco_transf_4"/>
    <property type="match status" value="1"/>
</dbReference>
<dbReference type="InterPro" id="IPR001296">
    <property type="entry name" value="Glyco_trans_1"/>
</dbReference>
<dbReference type="EMBL" id="CP022112">
    <property type="protein sequence ID" value="ASG24861.1"/>
    <property type="molecule type" value="Genomic_DNA"/>
</dbReference>
<keyword evidence="3" id="KW-0808">Transferase</keyword>
<dbReference type="RefSeq" id="WP_088874893.1">
    <property type="nucleotide sequence ID" value="NZ_CP022112.1"/>
</dbReference>
<dbReference type="KEGG" id="nao:Y958_26695"/>
<proteinExistence type="predicted"/>
<dbReference type="InterPro" id="IPR028098">
    <property type="entry name" value="Glyco_trans_4-like_N"/>
</dbReference>
<organism evidence="3 4">
    <name type="scientific">Nitrospirillum viridazoti CBAmc</name>
    <dbReference type="NCBI Taxonomy" id="1441467"/>
    <lineage>
        <taxon>Bacteria</taxon>
        <taxon>Pseudomonadati</taxon>
        <taxon>Pseudomonadota</taxon>
        <taxon>Alphaproteobacteria</taxon>
        <taxon>Rhodospirillales</taxon>
        <taxon>Azospirillaceae</taxon>
        <taxon>Nitrospirillum</taxon>
        <taxon>Nitrospirillum viridazoti</taxon>
    </lineage>
</organism>
<dbReference type="AlphaFoldDB" id="A0A248K2B1"/>
<dbReference type="GO" id="GO:0016757">
    <property type="term" value="F:glycosyltransferase activity"/>
    <property type="evidence" value="ECO:0007669"/>
    <property type="project" value="InterPro"/>
</dbReference>
<dbReference type="SUPFAM" id="SSF53756">
    <property type="entry name" value="UDP-Glycosyltransferase/glycogen phosphorylase"/>
    <property type="match status" value="1"/>
</dbReference>
<evidence type="ECO:0000313" key="4">
    <source>
        <dbReference type="Proteomes" id="UP000197153"/>
    </source>
</evidence>
<evidence type="ECO:0000259" key="1">
    <source>
        <dbReference type="Pfam" id="PF00534"/>
    </source>
</evidence>
<evidence type="ECO:0000259" key="2">
    <source>
        <dbReference type="Pfam" id="PF13439"/>
    </source>
</evidence>
<feature type="domain" description="Glycosyl transferase family 1" evidence="1">
    <location>
        <begin position="186"/>
        <end position="351"/>
    </location>
</feature>
<name>A0A248K2B1_9PROT</name>